<name>A0A9W6B3R6_9FLAO</name>
<dbReference type="PROSITE" id="PS50846">
    <property type="entry name" value="HMA_2"/>
    <property type="match status" value="1"/>
</dbReference>
<dbReference type="RefSeq" id="WP_281751554.1">
    <property type="nucleotide sequence ID" value="NZ_BRVP01000002.1"/>
</dbReference>
<dbReference type="InterPro" id="IPR036163">
    <property type="entry name" value="HMA_dom_sf"/>
</dbReference>
<dbReference type="AlphaFoldDB" id="A0A9W6B3R6"/>
<organism evidence="2 3">
    <name type="scientific">Neptunitalea chrysea</name>
    <dbReference type="NCBI Taxonomy" id="1647581"/>
    <lineage>
        <taxon>Bacteria</taxon>
        <taxon>Pseudomonadati</taxon>
        <taxon>Bacteroidota</taxon>
        <taxon>Flavobacteriia</taxon>
        <taxon>Flavobacteriales</taxon>
        <taxon>Flavobacteriaceae</taxon>
        <taxon>Neptunitalea</taxon>
    </lineage>
</organism>
<dbReference type="Proteomes" id="UP001143545">
    <property type="component" value="Unassembled WGS sequence"/>
</dbReference>
<dbReference type="SUPFAM" id="SSF55008">
    <property type="entry name" value="HMA, heavy metal-associated domain"/>
    <property type="match status" value="1"/>
</dbReference>
<dbReference type="CDD" id="cd00371">
    <property type="entry name" value="HMA"/>
    <property type="match status" value="1"/>
</dbReference>
<accession>A0A9W6B3R6</accession>
<evidence type="ECO:0000313" key="3">
    <source>
        <dbReference type="Proteomes" id="UP001143545"/>
    </source>
</evidence>
<evidence type="ECO:0000259" key="1">
    <source>
        <dbReference type="PROSITE" id="PS50846"/>
    </source>
</evidence>
<dbReference type="Gene3D" id="3.30.70.100">
    <property type="match status" value="1"/>
</dbReference>
<comment type="caution">
    <text evidence="2">The sequence shown here is derived from an EMBL/GenBank/DDBJ whole genome shotgun (WGS) entry which is preliminary data.</text>
</comment>
<dbReference type="PROSITE" id="PS51257">
    <property type="entry name" value="PROKAR_LIPOPROTEIN"/>
    <property type="match status" value="1"/>
</dbReference>
<dbReference type="InterPro" id="IPR006121">
    <property type="entry name" value="HMA_dom"/>
</dbReference>
<evidence type="ECO:0000313" key="2">
    <source>
        <dbReference type="EMBL" id="GLB51227.1"/>
    </source>
</evidence>
<keyword evidence="3" id="KW-1185">Reference proteome</keyword>
<reference evidence="2" key="1">
    <citation type="submission" date="2022-07" db="EMBL/GenBank/DDBJ databases">
        <title>Taxonomy of Novel Oxalotrophic and Methylotrophic Bacteria.</title>
        <authorList>
            <person name="Sahin N."/>
            <person name="Tani A."/>
        </authorList>
    </citation>
    <scope>NUCLEOTIDE SEQUENCE</scope>
    <source>
        <strain evidence="2">AM327</strain>
    </source>
</reference>
<feature type="domain" description="HMA" evidence="1">
    <location>
        <begin position="39"/>
        <end position="105"/>
    </location>
</feature>
<proteinExistence type="predicted"/>
<gene>
    <name evidence="2" type="ORF">NBRC110019_02660</name>
</gene>
<dbReference type="GO" id="GO:0046872">
    <property type="term" value="F:metal ion binding"/>
    <property type="evidence" value="ECO:0007669"/>
    <property type="project" value="InterPro"/>
</dbReference>
<dbReference type="EMBL" id="BRVP01000002">
    <property type="protein sequence ID" value="GLB51227.1"/>
    <property type="molecule type" value="Genomic_DNA"/>
</dbReference>
<protein>
    <recommendedName>
        <fullName evidence="1">HMA domain-containing protein</fullName>
    </recommendedName>
</protein>
<sequence>MKKVILAIAAIATISFTSCNETKKEKETEKFDTASVEGLEITTFGVRGNCGMCKSTIEKAANGVDGVAKSNWDVDHKVIKVAFDSTKTTLTDIKKAIAASGYDTENFSGSESAYEGLPACCHYDHEMKMNQ</sequence>
<dbReference type="Pfam" id="PF00403">
    <property type="entry name" value="HMA"/>
    <property type="match status" value="1"/>
</dbReference>